<dbReference type="SUPFAM" id="SSF110857">
    <property type="entry name" value="Gamma-glutamyl cyclotransferase-like"/>
    <property type="match status" value="1"/>
</dbReference>
<dbReference type="InterPro" id="IPR013024">
    <property type="entry name" value="GGCT-like"/>
</dbReference>
<dbReference type="InterPro" id="IPR036568">
    <property type="entry name" value="GGCT-like_sf"/>
</dbReference>
<dbReference type="Pfam" id="PF06094">
    <property type="entry name" value="GGACT"/>
    <property type="match status" value="1"/>
</dbReference>
<evidence type="ECO:0000313" key="2">
    <source>
        <dbReference type="EMBL" id="SCY57515.1"/>
    </source>
</evidence>
<reference evidence="3" key="1">
    <citation type="submission" date="2016-10" db="EMBL/GenBank/DDBJ databases">
        <authorList>
            <person name="Varghese N."/>
        </authorList>
    </citation>
    <scope>NUCLEOTIDE SEQUENCE [LARGE SCALE GENOMIC DNA]</scope>
    <source>
        <strain evidence="3">HL 19</strain>
    </source>
</reference>
<dbReference type="InterPro" id="IPR009288">
    <property type="entry name" value="AIG2-like_dom"/>
</dbReference>
<feature type="domain" description="Gamma-glutamylcyclotransferase AIG2-like" evidence="1">
    <location>
        <begin position="28"/>
        <end position="108"/>
    </location>
</feature>
<dbReference type="Proteomes" id="UP000183104">
    <property type="component" value="Unassembled WGS sequence"/>
</dbReference>
<dbReference type="AlphaFoldDB" id="A0A0P9CQM0"/>
<dbReference type="OrthoDB" id="5401862at2"/>
<protein>
    <submittedName>
        <fullName evidence="2">AIG2-like family protein</fullName>
    </submittedName>
</protein>
<proteinExistence type="predicted"/>
<sequence length="173" mass="19623">MSTLHYLAFGSNLHPLRLGERVPSARLVGRLDLEGYRLAFHKRGQDGSGKGNLVYTGDPGDRALGALFEIDAREKPDLDAVEGEGYRDERMEVTVAGRTYSAFVYLGEGDFIDPDLPPYRWYRDIIWHGARYLGASWEYLEGIAAVACMEDPDPDRRARCEALLERLREWQEA</sequence>
<dbReference type="Gene3D" id="3.10.490.10">
    <property type="entry name" value="Gamma-glutamyl cyclotransferase-like"/>
    <property type="match status" value="1"/>
</dbReference>
<name>A0A0P9CQM0_9GAMM</name>
<dbReference type="EMBL" id="FMUN01000007">
    <property type="protein sequence ID" value="SCY57515.1"/>
    <property type="molecule type" value="Genomic_DNA"/>
</dbReference>
<dbReference type="STRING" id="381306.AN478_00525"/>
<dbReference type="RefSeq" id="WP_054964670.1">
    <property type="nucleotide sequence ID" value="NZ_FMUN01000007.1"/>
</dbReference>
<dbReference type="CDD" id="cd06661">
    <property type="entry name" value="GGCT_like"/>
    <property type="match status" value="1"/>
</dbReference>
<gene>
    <name evidence="2" type="ORF">SAMN05661077_2566</name>
</gene>
<evidence type="ECO:0000259" key="1">
    <source>
        <dbReference type="Pfam" id="PF06094"/>
    </source>
</evidence>
<keyword evidence="3" id="KW-1185">Reference proteome</keyword>
<evidence type="ECO:0000313" key="3">
    <source>
        <dbReference type="Proteomes" id="UP000183104"/>
    </source>
</evidence>
<accession>A0A0P9CQM0</accession>
<organism evidence="2 3">
    <name type="scientific">Thiohalorhabdus denitrificans</name>
    <dbReference type="NCBI Taxonomy" id="381306"/>
    <lineage>
        <taxon>Bacteria</taxon>
        <taxon>Pseudomonadati</taxon>
        <taxon>Pseudomonadota</taxon>
        <taxon>Gammaproteobacteria</taxon>
        <taxon>Thiohalorhabdales</taxon>
        <taxon>Thiohalorhabdaceae</taxon>
        <taxon>Thiohalorhabdus</taxon>
    </lineage>
</organism>